<evidence type="ECO:0000256" key="1">
    <source>
        <dbReference type="SAM" id="SignalP"/>
    </source>
</evidence>
<dbReference type="Gene3D" id="3.60.21.10">
    <property type="match status" value="1"/>
</dbReference>
<dbReference type="Pfam" id="PF00149">
    <property type="entry name" value="Metallophos"/>
    <property type="match status" value="1"/>
</dbReference>
<evidence type="ECO:0000259" key="2">
    <source>
        <dbReference type="Pfam" id="PF00149"/>
    </source>
</evidence>
<dbReference type="InterPro" id="IPR029052">
    <property type="entry name" value="Metallo-depent_PP-like"/>
</dbReference>
<dbReference type="RefSeq" id="XP_005828001.1">
    <property type="nucleotide sequence ID" value="XM_005827944.1"/>
</dbReference>
<dbReference type="PANTHER" id="PTHR46546">
    <property type="entry name" value="SHEWANELLA-LIKE PROTEIN PHOSPHATASE 1"/>
    <property type="match status" value="1"/>
</dbReference>
<dbReference type="EnsemblProtists" id="EKX41021">
    <property type="protein sequence ID" value="EKX41021"/>
    <property type="gene ID" value="GUITHDRAFT_96181"/>
</dbReference>
<organism evidence="3">
    <name type="scientific">Guillardia theta (strain CCMP2712)</name>
    <name type="common">Cryptophyte</name>
    <dbReference type="NCBI Taxonomy" id="905079"/>
    <lineage>
        <taxon>Eukaryota</taxon>
        <taxon>Cryptophyceae</taxon>
        <taxon>Pyrenomonadales</taxon>
        <taxon>Geminigeraceae</taxon>
        <taxon>Guillardia</taxon>
    </lineage>
</organism>
<keyword evidence="1" id="KW-0732">Signal</keyword>
<evidence type="ECO:0000313" key="4">
    <source>
        <dbReference type="EnsemblProtists" id="EKX41021"/>
    </source>
</evidence>
<proteinExistence type="predicted"/>
<name>L1IXQ9_GUITC</name>
<dbReference type="PaxDb" id="55529-EKX41021"/>
<reference evidence="5" key="2">
    <citation type="submission" date="2012-11" db="EMBL/GenBank/DDBJ databases">
        <authorList>
            <person name="Kuo A."/>
            <person name="Curtis B.A."/>
            <person name="Tanifuji G."/>
            <person name="Burki F."/>
            <person name="Gruber A."/>
            <person name="Irimia M."/>
            <person name="Maruyama S."/>
            <person name="Arias M.C."/>
            <person name="Ball S.G."/>
            <person name="Gile G.H."/>
            <person name="Hirakawa Y."/>
            <person name="Hopkins J.F."/>
            <person name="Rensing S.A."/>
            <person name="Schmutz J."/>
            <person name="Symeonidi A."/>
            <person name="Elias M."/>
            <person name="Eveleigh R.J."/>
            <person name="Herman E.K."/>
            <person name="Klute M.J."/>
            <person name="Nakayama T."/>
            <person name="Obornik M."/>
            <person name="Reyes-Prieto A."/>
            <person name="Armbrust E.V."/>
            <person name="Aves S.J."/>
            <person name="Beiko R.G."/>
            <person name="Coutinho P."/>
            <person name="Dacks J.B."/>
            <person name="Durnford D.G."/>
            <person name="Fast N.M."/>
            <person name="Green B.R."/>
            <person name="Grisdale C."/>
            <person name="Hempe F."/>
            <person name="Henrissat B."/>
            <person name="Hoppner M.P."/>
            <person name="Ishida K.-I."/>
            <person name="Kim E."/>
            <person name="Koreny L."/>
            <person name="Kroth P.G."/>
            <person name="Liu Y."/>
            <person name="Malik S.-B."/>
            <person name="Maier U.G."/>
            <person name="McRose D."/>
            <person name="Mock T."/>
            <person name="Neilson J.A."/>
            <person name="Onodera N.T."/>
            <person name="Poole A.M."/>
            <person name="Pritham E.J."/>
            <person name="Richards T.A."/>
            <person name="Rocap G."/>
            <person name="Roy S.W."/>
            <person name="Sarai C."/>
            <person name="Schaack S."/>
            <person name="Shirato S."/>
            <person name="Slamovits C.H."/>
            <person name="Spencer D.F."/>
            <person name="Suzuki S."/>
            <person name="Worden A.Z."/>
            <person name="Zauner S."/>
            <person name="Barry K."/>
            <person name="Bell C."/>
            <person name="Bharti A.K."/>
            <person name="Crow J.A."/>
            <person name="Grimwood J."/>
            <person name="Kramer R."/>
            <person name="Lindquist E."/>
            <person name="Lucas S."/>
            <person name="Salamov A."/>
            <person name="McFadden G.I."/>
            <person name="Lane C.E."/>
            <person name="Keeling P.J."/>
            <person name="Gray M.W."/>
            <person name="Grigoriev I.V."/>
            <person name="Archibald J.M."/>
        </authorList>
    </citation>
    <scope>NUCLEOTIDE SEQUENCE</scope>
    <source>
        <strain evidence="5">CCMP2712</strain>
    </source>
</reference>
<dbReference type="SUPFAM" id="SSF56300">
    <property type="entry name" value="Metallo-dependent phosphatases"/>
    <property type="match status" value="1"/>
</dbReference>
<dbReference type="OrthoDB" id="5976022at2759"/>
<feature type="chain" id="PRO_5008770576" description="Calcineurin-like phosphoesterase domain-containing protein" evidence="1">
    <location>
        <begin position="20"/>
        <end position="399"/>
    </location>
</feature>
<dbReference type="OMA" id="SHWMRGL"/>
<dbReference type="Proteomes" id="UP000011087">
    <property type="component" value="Unassembled WGS sequence"/>
</dbReference>
<feature type="signal peptide" evidence="1">
    <location>
        <begin position="1"/>
        <end position="19"/>
    </location>
</feature>
<protein>
    <recommendedName>
        <fullName evidence="2">Calcineurin-like phosphoesterase domain-containing protein</fullName>
    </recommendedName>
</protein>
<reference evidence="4" key="3">
    <citation type="submission" date="2015-06" db="UniProtKB">
        <authorList>
            <consortium name="EnsemblProtists"/>
        </authorList>
    </citation>
    <scope>IDENTIFICATION</scope>
</reference>
<evidence type="ECO:0000313" key="3">
    <source>
        <dbReference type="EMBL" id="EKX41021.1"/>
    </source>
</evidence>
<accession>L1IXQ9</accession>
<dbReference type="GO" id="GO:0016787">
    <property type="term" value="F:hydrolase activity"/>
    <property type="evidence" value="ECO:0007669"/>
    <property type="project" value="InterPro"/>
</dbReference>
<dbReference type="InterPro" id="IPR004843">
    <property type="entry name" value="Calcineurin-like_PHP"/>
</dbReference>
<dbReference type="HOGENOM" id="CLU_042543_2_0_1"/>
<dbReference type="AlphaFoldDB" id="L1IXQ9"/>
<reference evidence="3 5" key="1">
    <citation type="journal article" date="2012" name="Nature">
        <title>Algal genomes reveal evolutionary mosaicism and the fate of nucleomorphs.</title>
        <authorList>
            <consortium name="DOE Joint Genome Institute"/>
            <person name="Curtis B.A."/>
            <person name="Tanifuji G."/>
            <person name="Burki F."/>
            <person name="Gruber A."/>
            <person name="Irimia M."/>
            <person name="Maruyama S."/>
            <person name="Arias M.C."/>
            <person name="Ball S.G."/>
            <person name="Gile G.H."/>
            <person name="Hirakawa Y."/>
            <person name="Hopkins J.F."/>
            <person name="Kuo A."/>
            <person name="Rensing S.A."/>
            <person name="Schmutz J."/>
            <person name="Symeonidi A."/>
            <person name="Elias M."/>
            <person name="Eveleigh R.J."/>
            <person name="Herman E.K."/>
            <person name="Klute M.J."/>
            <person name="Nakayama T."/>
            <person name="Obornik M."/>
            <person name="Reyes-Prieto A."/>
            <person name="Armbrust E.V."/>
            <person name="Aves S.J."/>
            <person name="Beiko R.G."/>
            <person name="Coutinho P."/>
            <person name="Dacks J.B."/>
            <person name="Durnford D.G."/>
            <person name="Fast N.M."/>
            <person name="Green B.R."/>
            <person name="Grisdale C.J."/>
            <person name="Hempel F."/>
            <person name="Henrissat B."/>
            <person name="Hoppner M.P."/>
            <person name="Ishida K."/>
            <person name="Kim E."/>
            <person name="Koreny L."/>
            <person name="Kroth P.G."/>
            <person name="Liu Y."/>
            <person name="Malik S.B."/>
            <person name="Maier U.G."/>
            <person name="McRose D."/>
            <person name="Mock T."/>
            <person name="Neilson J.A."/>
            <person name="Onodera N.T."/>
            <person name="Poole A.M."/>
            <person name="Pritham E.J."/>
            <person name="Richards T.A."/>
            <person name="Rocap G."/>
            <person name="Roy S.W."/>
            <person name="Sarai C."/>
            <person name="Schaack S."/>
            <person name="Shirato S."/>
            <person name="Slamovits C.H."/>
            <person name="Spencer D.F."/>
            <person name="Suzuki S."/>
            <person name="Worden A.Z."/>
            <person name="Zauner S."/>
            <person name="Barry K."/>
            <person name="Bell C."/>
            <person name="Bharti A.K."/>
            <person name="Crow J.A."/>
            <person name="Grimwood J."/>
            <person name="Kramer R."/>
            <person name="Lindquist E."/>
            <person name="Lucas S."/>
            <person name="Salamov A."/>
            <person name="McFadden G.I."/>
            <person name="Lane C.E."/>
            <person name="Keeling P.J."/>
            <person name="Gray M.W."/>
            <person name="Grigoriev I.V."/>
            <person name="Archibald J.M."/>
        </authorList>
    </citation>
    <scope>NUCLEOTIDE SEQUENCE</scope>
    <source>
        <strain evidence="3 5">CCMP2712</strain>
    </source>
</reference>
<sequence length="399" mass="43891">MRSTTLWVLVFCTLGGVSSFHVNSLQLKVSTSRLITSPADNSCSQRKAFVAGLARIVCSAAQQSHHPGLLKTYYDRPKRIIALGDIHGDVRALATSLHMSHLIDDRGNWIGKDSVLVQLGDVLDRGPNDYWCMRLLIKLQEQARASGGDVICLLGNHEVMNVQLDFRYVDPAAWAGWELEDGGRGSAAYEAEQVAIHALPKYMHGRVNALRRGHGTLSKTLSTWPVCVVIGDTVFCHGGLMPEAVVYGLQRLNDETSNWLAGEDSMKPWLLECNPQFSPIWHRAFATANTVDPFTLSAADCTMRLLHVSRMVIGHTPQFEGVNCLVTPEGREIWRVDAGMSTGIFEGPVECLEILAAKGSMDKVNILSEDGVISRSLRQQKITQKIWSSTGVGVKTLQT</sequence>
<dbReference type="KEGG" id="gtt:GUITHDRAFT_96181"/>
<keyword evidence="5" id="KW-1185">Reference proteome</keyword>
<dbReference type="STRING" id="905079.L1IXQ9"/>
<dbReference type="eggNOG" id="KOG0374">
    <property type="taxonomic scope" value="Eukaryota"/>
</dbReference>
<dbReference type="EMBL" id="JH993027">
    <property type="protein sequence ID" value="EKX41021.1"/>
    <property type="molecule type" value="Genomic_DNA"/>
</dbReference>
<feature type="domain" description="Calcineurin-like phosphoesterase" evidence="2">
    <location>
        <begin position="79"/>
        <end position="274"/>
    </location>
</feature>
<dbReference type="GeneID" id="17297678"/>
<gene>
    <name evidence="3" type="ORF">GUITHDRAFT_96181</name>
</gene>
<evidence type="ECO:0000313" key="5">
    <source>
        <dbReference type="Proteomes" id="UP000011087"/>
    </source>
</evidence>
<dbReference type="PANTHER" id="PTHR46546:SF4">
    <property type="entry name" value="SHEWANELLA-LIKE PROTEIN PHOSPHATASE 1"/>
    <property type="match status" value="1"/>
</dbReference>